<evidence type="ECO:0000259" key="4">
    <source>
        <dbReference type="Pfam" id="PF08701"/>
    </source>
</evidence>
<dbReference type="EMBL" id="KV440986">
    <property type="protein sequence ID" value="OAD71413.1"/>
    <property type="molecule type" value="Genomic_DNA"/>
</dbReference>
<reference evidence="6" key="1">
    <citation type="submission" date="2015-06" db="EMBL/GenBank/DDBJ databases">
        <title>Expansion of signal transduction pathways in fungi by whole-genome duplication.</title>
        <authorList>
            <consortium name="DOE Joint Genome Institute"/>
            <person name="Corrochano L.M."/>
            <person name="Kuo A."/>
            <person name="Marcet-Houben M."/>
            <person name="Polaino S."/>
            <person name="Salamov A."/>
            <person name="Villalobos J.M."/>
            <person name="Alvarez M.I."/>
            <person name="Avalos J."/>
            <person name="Benito E.P."/>
            <person name="Benoit I."/>
            <person name="Burger G."/>
            <person name="Camino L.P."/>
            <person name="Canovas D."/>
            <person name="Cerda-Olmedo E."/>
            <person name="Cheng J.-F."/>
            <person name="Dominguez A."/>
            <person name="Elias M."/>
            <person name="Eslava A.P."/>
            <person name="Glaser F."/>
            <person name="Grimwood J."/>
            <person name="Gutierrez G."/>
            <person name="Heitman J."/>
            <person name="Henrissat B."/>
            <person name="Iturriaga E.A."/>
            <person name="Lang B.F."/>
            <person name="Lavin J.L."/>
            <person name="Lee S."/>
            <person name="Li W."/>
            <person name="Lindquist E."/>
            <person name="Lopez-Garcia S."/>
            <person name="Luque E.M."/>
            <person name="Marcos A.T."/>
            <person name="Martin J."/>
            <person name="McCluskey K."/>
            <person name="Medina H.R."/>
            <person name="Miralles-Duran A."/>
            <person name="Miyazaki A."/>
            <person name="Munoz-Torres E."/>
            <person name="Oguiza J.A."/>
            <person name="Ohm R."/>
            <person name="Olmedo M."/>
            <person name="Orejas M."/>
            <person name="Ortiz-Castellanos L."/>
            <person name="Pisabarro A.G."/>
            <person name="Rodriguez-Romero J."/>
            <person name="Ruiz-Herrera J."/>
            <person name="Ruiz-Vazquez R."/>
            <person name="Sanz C."/>
            <person name="Schackwitz W."/>
            <person name="Schmutz J."/>
            <person name="Shahriari M."/>
            <person name="Shelest E."/>
            <person name="Silva-Franco F."/>
            <person name="Soanes D."/>
            <person name="Syed K."/>
            <person name="Tagua V.G."/>
            <person name="Talbot N.J."/>
            <person name="Thon M."/>
            <person name="De vries R.P."/>
            <person name="Wiebenga A."/>
            <person name="Yadav J.S."/>
            <person name="Braun E.L."/>
            <person name="Baker S."/>
            <person name="Garre V."/>
            <person name="Horwitz B."/>
            <person name="Torres-Martinez S."/>
            <person name="Idnurm A."/>
            <person name="Herrera-Estrella A."/>
            <person name="Gabaldon T."/>
            <person name="Grigoriev I.V."/>
        </authorList>
    </citation>
    <scope>NUCLEOTIDE SEQUENCE [LARGE SCALE GENOMIC DNA]</scope>
    <source>
        <strain evidence="6">NRRL 1555(-)</strain>
    </source>
</reference>
<dbReference type="GeneID" id="29004433"/>
<accession>A0A162U0T6</accession>
<dbReference type="RefSeq" id="XP_018289453.1">
    <property type="nucleotide sequence ID" value="XM_018443528.1"/>
</dbReference>
<feature type="compositionally biased region" description="Basic and acidic residues" evidence="3">
    <location>
        <begin position="87"/>
        <end position="98"/>
    </location>
</feature>
<dbReference type="Pfam" id="PF08701">
    <property type="entry name" value="GN3L_Grn1"/>
    <property type="match status" value="1"/>
</dbReference>
<protein>
    <recommendedName>
        <fullName evidence="4">Guanine nucleotide-binding protein-like 3 N-terminal domain-containing protein</fullName>
    </recommendedName>
</protein>
<name>A0A162U0T6_PHYB8</name>
<feature type="region of interest" description="Disordered" evidence="3">
    <location>
        <begin position="1"/>
        <end position="54"/>
    </location>
</feature>
<dbReference type="VEuPathDB" id="FungiDB:PHYBLDRAFT_79939"/>
<feature type="domain" description="Guanine nucleotide-binding protein-like 3 N-terminal" evidence="4">
    <location>
        <begin position="14"/>
        <end position="87"/>
    </location>
</feature>
<dbReference type="GO" id="GO:0005634">
    <property type="term" value="C:nucleus"/>
    <property type="evidence" value="ECO:0007669"/>
    <property type="project" value="UniProtKB-SubCell"/>
</dbReference>
<evidence type="ECO:0000256" key="3">
    <source>
        <dbReference type="SAM" id="MobiDB-lite"/>
    </source>
</evidence>
<dbReference type="Proteomes" id="UP000077315">
    <property type="component" value="Unassembled WGS sequence"/>
</dbReference>
<feature type="compositionally biased region" description="Basic residues" evidence="3">
    <location>
        <begin position="1"/>
        <end position="42"/>
    </location>
</feature>
<evidence type="ECO:0000256" key="1">
    <source>
        <dbReference type="ARBA" id="ARBA00004123"/>
    </source>
</evidence>
<comment type="subcellular location">
    <subcellularLocation>
        <location evidence="1">Nucleus</location>
    </subcellularLocation>
</comment>
<evidence type="ECO:0000313" key="5">
    <source>
        <dbReference type="EMBL" id="OAD71413.1"/>
    </source>
</evidence>
<organism evidence="5 6">
    <name type="scientific">Phycomyces blakesleeanus (strain ATCC 8743b / DSM 1359 / FGSC 10004 / NBRC 33097 / NRRL 1555)</name>
    <dbReference type="NCBI Taxonomy" id="763407"/>
    <lineage>
        <taxon>Eukaryota</taxon>
        <taxon>Fungi</taxon>
        <taxon>Fungi incertae sedis</taxon>
        <taxon>Mucoromycota</taxon>
        <taxon>Mucoromycotina</taxon>
        <taxon>Mucoromycetes</taxon>
        <taxon>Mucorales</taxon>
        <taxon>Phycomycetaceae</taxon>
        <taxon>Phycomyces</taxon>
    </lineage>
</organism>
<dbReference type="AlphaFoldDB" id="A0A162U0T6"/>
<keyword evidence="2" id="KW-0539">Nucleus</keyword>
<dbReference type="InParanoid" id="A0A162U0T6"/>
<feature type="compositionally biased region" description="Basic residues" evidence="3">
    <location>
        <begin position="99"/>
        <end position="113"/>
    </location>
</feature>
<dbReference type="InterPro" id="IPR014813">
    <property type="entry name" value="Gnl3_N_dom"/>
</dbReference>
<proteinExistence type="predicted"/>
<feature type="region of interest" description="Disordered" evidence="3">
    <location>
        <begin position="87"/>
        <end position="113"/>
    </location>
</feature>
<evidence type="ECO:0000313" key="6">
    <source>
        <dbReference type="Proteomes" id="UP000077315"/>
    </source>
</evidence>
<evidence type="ECO:0000256" key="2">
    <source>
        <dbReference type="ARBA" id="ARBA00023242"/>
    </source>
</evidence>
<gene>
    <name evidence="5" type="ORF">PHYBLDRAFT_79939</name>
</gene>
<keyword evidence="6" id="KW-1185">Reference proteome</keyword>
<sequence>MVAKKPQSKRIKAAHRYKIIKRVKEHHRKEKKLAKKNPKSNRTKKDPGIPNSWPFKEELLNEIEQAKQEAEAEKQKIKLARQEEKAKLKLKQQKEKEKVKQHHLRQAKKKAAE</sequence>
<dbReference type="STRING" id="763407.A0A162U0T6"/>